<dbReference type="EC" id="2.7.13.3" evidence="2"/>
<feature type="transmembrane region" description="Helical" evidence="9">
    <location>
        <begin position="111"/>
        <end position="127"/>
    </location>
</feature>
<dbReference type="PROSITE" id="PS50109">
    <property type="entry name" value="HIS_KIN"/>
    <property type="match status" value="1"/>
</dbReference>
<name>A0A928Z222_9CYAN</name>
<dbReference type="EMBL" id="JADEXQ010000011">
    <property type="protein sequence ID" value="MBE9029089.1"/>
    <property type="molecule type" value="Genomic_DNA"/>
</dbReference>
<comment type="caution">
    <text evidence="11">The sequence shown here is derived from an EMBL/GenBank/DDBJ whole genome shotgun (WGS) entry which is preliminary data.</text>
</comment>
<dbReference type="PANTHER" id="PTHR24421">
    <property type="entry name" value="NITRATE/NITRITE SENSOR PROTEIN NARX-RELATED"/>
    <property type="match status" value="1"/>
</dbReference>
<evidence type="ECO:0000256" key="9">
    <source>
        <dbReference type="SAM" id="Phobius"/>
    </source>
</evidence>
<keyword evidence="7" id="KW-0067">ATP-binding</keyword>
<evidence type="ECO:0000256" key="3">
    <source>
        <dbReference type="ARBA" id="ARBA00022553"/>
    </source>
</evidence>
<sequence>MTVHNRLQDPSLRFLLWLEWLLLGLSALGEFSQRIQLFPDRAPLLSFLCIGLLGILGRHLPSQLRQKIGYIAINLTLVLIASVIGQIQFFFVLCIVLMLRSCLLFERTGRWLMIAALISFFITVQTYRWQTIGNHQILQNLKQVRPILAGSIVLFSLTLIFLHLLMNALLAERHSRQQLATANAQLRDYAMQVEQVATLQERTRVAREIHDAIGHSLTALHLNLNAAAGLWSAEPQQAKTLLDEATALSQVALKEIRTSIAALRSDPLQGKALTNLIQNLITQLEQTTSITANVNINLPPNLPEAQKTTTYRITQEAITNIIKHAEATVVDIQLQSDRQHLQLLIQDNGQGFDQQENTSGFGLRGMNERILALGGNLTIDSTIGNGCRIQMQLPLSQAQI</sequence>
<dbReference type="PANTHER" id="PTHR24421:SF10">
    <property type="entry name" value="NITRATE_NITRITE SENSOR PROTEIN NARQ"/>
    <property type="match status" value="1"/>
</dbReference>
<keyword evidence="9" id="KW-0472">Membrane</keyword>
<dbReference type="CDD" id="cd16917">
    <property type="entry name" value="HATPase_UhpB-NarQ-NarX-like"/>
    <property type="match status" value="1"/>
</dbReference>
<comment type="catalytic activity">
    <reaction evidence="1">
        <text>ATP + protein L-histidine = ADP + protein N-phospho-L-histidine.</text>
        <dbReference type="EC" id="2.7.13.3"/>
    </reaction>
</comment>
<proteinExistence type="predicted"/>
<evidence type="ECO:0000256" key="8">
    <source>
        <dbReference type="ARBA" id="ARBA00023012"/>
    </source>
</evidence>
<evidence type="ECO:0000313" key="11">
    <source>
        <dbReference type="EMBL" id="MBE9029089.1"/>
    </source>
</evidence>
<dbReference type="Pfam" id="PF07730">
    <property type="entry name" value="HisKA_3"/>
    <property type="match status" value="1"/>
</dbReference>
<keyword evidence="3" id="KW-0597">Phosphoprotein</keyword>
<dbReference type="AlphaFoldDB" id="A0A928Z222"/>
<dbReference type="InterPro" id="IPR005467">
    <property type="entry name" value="His_kinase_dom"/>
</dbReference>
<evidence type="ECO:0000256" key="7">
    <source>
        <dbReference type="ARBA" id="ARBA00022840"/>
    </source>
</evidence>
<organism evidence="11 12">
    <name type="scientific">Romeriopsis navalis LEGE 11480</name>
    <dbReference type="NCBI Taxonomy" id="2777977"/>
    <lineage>
        <taxon>Bacteria</taxon>
        <taxon>Bacillati</taxon>
        <taxon>Cyanobacteriota</taxon>
        <taxon>Cyanophyceae</taxon>
        <taxon>Leptolyngbyales</taxon>
        <taxon>Leptolyngbyaceae</taxon>
        <taxon>Romeriopsis</taxon>
        <taxon>Romeriopsis navalis</taxon>
    </lineage>
</organism>
<dbReference type="InterPro" id="IPR050482">
    <property type="entry name" value="Sensor_HK_TwoCompSys"/>
</dbReference>
<evidence type="ECO:0000256" key="1">
    <source>
        <dbReference type="ARBA" id="ARBA00000085"/>
    </source>
</evidence>
<dbReference type="Gene3D" id="1.20.5.1930">
    <property type="match status" value="1"/>
</dbReference>
<dbReference type="InterPro" id="IPR036890">
    <property type="entry name" value="HATPase_C_sf"/>
</dbReference>
<evidence type="ECO:0000259" key="10">
    <source>
        <dbReference type="PROSITE" id="PS50109"/>
    </source>
</evidence>
<keyword evidence="6 11" id="KW-0418">Kinase</keyword>
<feature type="transmembrane region" description="Helical" evidence="9">
    <location>
        <begin position="147"/>
        <end position="170"/>
    </location>
</feature>
<keyword evidence="8" id="KW-0902">Two-component regulatory system</keyword>
<keyword evidence="12" id="KW-1185">Reference proteome</keyword>
<dbReference type="RefSeq" id="WP_264323909.1">
    <property type="nucleotide sequence ID" value="NZ_JADEXQ010000011.1"/>
</dbReference>
<reference evidence="11" key="1">
    <citation type="submission" date="2020-10" db="EMBL/GenBank/DDBJ databases">
        <authorList>
            <person name="Castelo-Branco R."/>
            <person name="Eusebio N."/>
            <person name="Adriana R."/>
            <person name="Vieira A."/>
            <person name="Brugerolle De Fraissinette N."/>
            <person name="Rezende De Castro R."/>
            <person name="Schneider M.P."/>
            <person name="Vasconcelos V."/>
            <person name="Leao P.N."/>
        </authorList>
    </citation>
    <scope>NUCLEOTIDE SEQUENCE</scope>
    <source>
        <strain evidence="11">LEGE 11480</strain>
    </source>
</reference>
<accession>A0A928Z222</accession>
<dbReference type="SMART" id="SM00387">
    <property type="entry name" value="HATPase_c"/>
    <property type="match status" value="1"/>
</dbReference>
<keyword evidence="4" id="KW-0808">Transferase</keyword>
<keyword evidence="9" id="KW-0812">Transmembrane</keyword>
<dbReference type="SUPFAM" id="SSF55874">
    <property type="entry name" value="ATPase domain of HSP90 chaperone/DNA topoisomerase II/histidine kinase"/>
    <property type="match status" value="1"/>
</dbReference>
<dbReference type="GO" id="GO:0005524">
    <property type="term" value="F:ATP binding"/>
    <property type="evidence" value="ECO:0007669"/>
    <property type="project" value="UniProtKB-KW"/>
</dbReference>
<feature type="transmembrane region" description="Helical" evidence="9">
    <location>
        <begin position="12"/>
        <end position="31"/>
    </location>
</feature>
<keyword evidence="9" id="KW-1133">Transmembrane helix</keyword>
<feature type="domain" description="Histidine kinase" evidence="10">
    <location>
        <begin position="312"/>
        <end position="397"/>
    </location>
</feature>
<evidence type="ECO:0000256" key="6">
    <source>
        <dbReference type="ARBA" id="ARBA00022777"/>
    </source>
</evidence>
<evidence type="ECO:0000256" key="2">
    <source>
        <dbReference type="ARBA" id="ARBA00012438"/>
    </source>
</evidence>
<evidence type="ECO:0000256" key="5">
    <source>
        <dbReference type="ARBA" id="ARBA00022741"/>
    </source>
</evidence>
<protein>
    <recommendedName>
        <fullName evidence="2">histidine kinase</fullName>
        <ecNumber evidence="2">2.7.13.3</ecNumber>
    </recommendedName>
</protein>
<feature type="transmembrane region" description="Helical" evidence="9">
    <location>
        <begin position="43"/>
        <end position="60"/>
    </location>
</feature>
<feature type="transmembrane region" description="Helical" evidence="9">
    <location>
        <begin position="72"/>
        <end position="99"/>
    </location>
</feature>
<dbReference type="GO" id="GO:0016020">
    <property type="term" value="C:membrane"/>
    <property type="evidence" value="ECO:0007669"/>
    <property type="project" value="InterPro"/>
</dbReference>
<dbReference type="InterPro" id="IPR003594">
    <property type="entry name" value="HATPase_dom"/>
</dbReference>
<dbReference type="Proteomes" id="UP000625316">
    <property type="component" value="Unassembled WGS sequence"/>
</dbReference>
<gene>
    <name evidence="11" type="ORF">IQ266_04850</name>
</gene>
<dbReference type="GO" id="GO:0000155">
    <property type="term" value="F:phosphorelay sensor kinase activity"/>
    <property type="evidence" value="ECO:0007669"/>
    <property type="project" value="InterPro"/>
</dbReference>
<evidence type="ECO:0000313" key="12">
    <source>
        <dbReference type="Proteomes" id="UP000625316"/>
    </source>
</evidence>
<dbReference type="InterPro" id="IPR011712">
    <property type="entry name" value="Sig_transdc_His_kin_sub3_dim/P"/>
</dbReference>
<dbReference type="Pfam" id="PF02518">
    <property type="entry name" value="HATPase_c"/>
    <property type="match status" value="1"/>
</dbReference>
<dbReference type="GO" id="GO:0046983">
    <property type="term" value="F:protein dimerization activity"/>
    <property type="evidence" value="ECO:0007669"/>
    <property type="project" value="InterPro"/>
</dbReference>
<evidence type="ECO:0000256" key="4">
    <source>
        <dbReference type="ARBA" id="ARBA00022679"/>
    </source>
</evidence>
<dbReference type="Gene3D" id="3.30.565.10">
    <property type="entry name" value="Histidine kinase-like ATPase, C-terminal domain"/>
    <property type="match status" value="1"/>
</dbReference>
<keyword evidence="5" id="KW-0547">Nucleotide-binding</keyword>